<dbReference type="Gene3D" id="2.30.110.10">
    <property type="entry name" value="Electron Transport, Fmn-binding Protein, Chain A"/>
    <property type="match status" value="1"/>
</dbReference>
<reference evidence="4" key="1">
    <citation type="journal article" date="2019" name="Int. J. Syst. Evol. Microbiol.">
        <title>The Global Catalogue of Microorganisms (GCM) 10K type strain sequencing project: providing services to taxonomists for standard genome sequencing and annotation.</title>
        <authorList>
            <consortium name="The Broad Institute Genomics Platform"/>
            <consortium name="The Broad Institute Genome Sequencing Center for Infectious Disease"/>
            <person name="Wu L."/>
            <person name="Ma J."/>
        </authorList>
    </citation>
    <scope>NUCLEOTIDE SEQUENCE [LARGE SCALE GENOMIC DNA]</scope>
    <source>
        <strain evidence="4">JCM 18532</strain>
    </source>
</reference>
<dbReference type="Proteomes" id="UP001499882">
    <property type="component" value="Unassembled WGS sequence"/>
</dbReference>
<keyword evidence="4" id="KW-1185">Reference proteome</keyword>
<dbReference type="InterPro" id="IPR012349">
    <property type="entry name" value="Split_barrel_FMN-bd"/>
</dbReference>
<dbReference type="EMBL" id="BAABKN010000004">
    <property type="protein sequence ID" value="GAA4724058.1"/>
    <property type="molecule type" value="Genomic_DNA"/>
</dbReference>
<comment type="similarity">
    <text evidence="1">Belongs to the F420H(2)-dependent quinone reductase family.</text>
</comment>
<gene>
    <name evidence="3" type="ORF">GCM10023350_02930</name>
</gene>
<dbReference type="InterPro" id="IPR004378">
    <property type="entry name" value="F420H2_quin_Rdtase"/>
</dbReference>
<dbReference type="PANTHER" id="PTHR39428:SF3">
    <property type="entry name" value="DEAZAFLAVIN-DEPENDENT NITROREDUCTASE"/>
    <property type="match status" value="1"/>
</dbReference>
<proteinExistence type="inferred from homology"/>
<organism evidence="3 4">
    <name type="scientific">Nocardioides endophyticus</name>
    <dbReference type="NCBI Taxonomy" id="1353775"/>
    <lineage>
        <taxon>Bacteria</taxon>
        <taxon>Bacillati</taxon>
        <taxon>Actinomycetota</taxon>
        <taxon>Actinomycetes</taxon>
        <taxon>Propionibacteriales</taxon>
        <taxon>Nocardioidaceae</taxon>
        <taxon>Nocardioides</taxon>
    </lineage>
</organism>
<evidence type="ECO:0000256" key="1">
    <source>
        <dbReference type="ARBA" id="ARBA00008710"/>
    </source>
</evidence>
<evidence type="ECO:0000313" key="4">
    <source>
        <dbReference type="Proteomes" id="UP001499882"/>
    </source>
</evidence>
<dbReference type="Pfam" id="PF04075">
    <property type="entry name" value="F420H2_quin_red"/>
    <property type="match status" value="1"/>
</dbReference>
<dbReference type="NCBIfam" id="TIGR00026">
    <property type="entry name" value="hi_GC_TIGR00026"/>
    <property type="match status" value="1"/>
</dbReference>
<dbReference type="PANTHER" id="PTHR39428">
    <property type="entry name" value="F420H(2)-DEPENDENT QUINONE REDUCTASE RV1261C"/>
    <property type="match status" value="1"/>
</dbReference>
<sequence length="166" mass="18942">MAARYRRWNISSPGGLLVGMTLEGEYEPSPTQWVRDQVEQYEASGGKEANILQGKPEWPIVVITSKGAKSGKLRKNPVMRVEKDGVYAAVASKGGTPENPTWYYNFLEHPEVELQDGPEPHLYRARVAEGTERAEWWERAVAQYSPYAEYQEKTDREIPVFLLERV</sequence>
<protein>
    <submittedName>
        <fullName evidence="3">Nitroreductase family deazaflavin-dependent oxidoreductase</fullName>
    </submittedName>
</protein>
<evidence type="ECO:0000256" key="2">
    <source>
        <dbReference type="ARBA" id="ARBA00049106"/>
    </source>
</evidence>
<evidence type="ECO:0000313" key="3">
    <source>
        <dbReference type="EMBL" id="GAA4724058.1"/>
    </source>
</evidence>
<comment type="caution">
    <text evidence="3">The sequence shown here is derived from an EMBL/GenBank/DDBJ whole genome shotgun (WGS) entry which is preliminary data.</text>
</comment>
<accession>A0ABP8Y8E5</accession>
<comment type="catalytic activity">
    <reaction evidence="2">
        <text>oxidized coenzyme F420-(gamma-L-Glu)(n) + a quinol + H(+) = reduced coenzyme F420-(gamma-L-Glu)(n) + a quinone</text>
        <dbReference type="Rhea" id="RHEA:39663"/>
        <dbReference type="Rhea" id="RHEA-COMP:12939"/>
        <dbReference type="Rhea" id="RHEA-COMP:14378"/>
        <dbReference type="ChEBI" id="CHEBI:15378"/>
        <dbReference type="ChEBI" id="CHEBI:24646"/>
        <dbReference type="ChEBI" id="CHEBI:132124"/>
        <dbReference type="ChEBI" id="CHEBI:133980"/>
        <dbReference type="ChEBI" id="CHEBI:139511"/>
    </reaction>
</comment>
<name>A0ABP8Y8E5_9ACTN</name>